<sequence length="149" mass="17050">MIVSRIALRKYANDLQASGRAARWNPNDLYMLYTAASRSQACLENVVHRDRVGLTQLFNVMTIDIPDNLVTHQITLKHLPADWKQFINMPLTQQMGADWIRSNRSAVLKVPSSIIDGEVNYLLNPAHPDYKKIRLVSSEPFTFDQRIKA</sequence>
<evidence type="ECO:0000313" key="3">
    <source>
        <dbReference type="Proteomes" id="UP000318733"/>
    </source>
</evidence>
<gene>
    <name evidence="2" type="ORF">FO440_23630</name>
</gene>
<dbReference type="InterPro" id="IPR014914">
    <property type="entry name" value="RES_dom"/>
</dbReference>
<accession>A0A556M7Q3</accession>
<comment type="caution">
    <text evidence="2">The sequence shown here is derived from an EMBL/GenBank/DDBJ whole genome shotgun (WGS) entry which is preliminary data.</text>
</comment>
<dbReference type="SMART" id="SM00953">
    <property type="entry name" value="RES"/>
    <property type="match status" value="1"/>
</dbReference>
<dbReference type="Pfam" id="PF08808">
    <property type="entry name" value="RES"/>
    <property type="match status" value="1"/>
</dbReference>
<proteinExistence type="predicted"/>
<reference evidence="2 3" key="1">
    <citation type="submission" date="2019-07" db="EMBL/GenBank/DDBJ databases">
        <authorList>
            <person name="Huq M.A."/>
        </authorList>
    </citation>
    <scope>NUCLEOTIDE SEQUENCE [LARGE SCALE GENOMIC DNA]</scope>
    <source>
        <strain evidence="2 3">MAH-19</strain>
    </source>
</reference>
<dbReference type="EMBL" id="VLPK01000008">
    <property type="protein sequence ID" value="TSJ35914.1"/>
    <property type="molecule type" value="Genomic_DNA"/>
</dbReference>
<feature type="domain" description="RES" evidence="1">
    <location>
        <begin position="14"/>
        <end position="137"/>
    </location>
</feature>
<dbReference type="RefSeq" id="WP_144250788.1">
    <property type="nucleotide sequence ID" value="NZ_VLPK01000008.1"/>
</dbReference>
<dbReference type="AlphaFoldDB" id="A0A556M7Q3"/>
<protein>
    <submittedName>
        <fullName evidence="2">RES domain-containing protein</fullName>
    </submittedName>
</protein>
<evidence type="ECO:0000259" key="1">
    <source>
        <dbReference type="SMART" id="SM00953"/>
    </source>
</evidence>
<keyword evidence="3" id="KW-1185">Reference proteome</keyword>
<organism evidence="2 3">
    <name type="scientific">Mucilaginibacter corticis</name>
    <dbReference type="NCBI Taxonomy" id="2597670"/>
    <lineage>
        <taxon>Bacteria</taxon>
        <taxon>Pseudomonadati</taxon>
        <taxon>Bacteroidota</taxon>
        <taxon>Sphingobacteriia</taxon>
        <taxon>Sphingobacteriales</taxon>
        <taxon>Sphingobacteriaceae</taxon>
        <taxon>Mucilaginibacter</taxon>
    </lineage>
</organism>
<evidence type="ECO:0000313" key="2">
    <source>
        <dbReference type="EMBL" id="TSJ35914.1"/>
    </source>
</evidence>
<dbReference type="Proteomes" id="UP000318733">
    <property type="component" value="Unassembled WGS sequence"/>
</dbReference>
<dbReference type="OrthoDB" id="9789501at2"/>
<name>A0A556M7Q3_9SPHI</name>